<organism evidence="1 2">
    <name type="scientific">Actinacidiphila oryziradicis</name>
    <dbReference type="NCBI Taxonomy" id="2571141"/>
    <lineage>
        <taxon>Bacteria</taxon>
        <taxon>Bacillati</taxon>
        <taxon>Actinomycetota</taxon>
        <taxon>Actinomycetes</taxon>
        <taxon>Kitasatosporales</taxon>
        <taxon>Streptomycetaceae</taxon>
        <taxon>Actinacidiphila</taxon>
    </lineage>
</organism>
<sequence length="103" mass="11908">MLRTTLSTGAWWFLGLACAVSTDPRFGHGHWKWYACGVIAIASLARIGWHAVDGWSRCRPVLRAVREVEARPMRYVRLHESDNRPIYRGRPTVTVMTFLPRVW</sequence>
<dbReference type="PROSITE" id="PS51257">
    <property type="entry name" value="PROKAR_LIPOPROTEIN"/>
    <property type="match status" value="1"/>
</dbReference>
<dbReference type="RefSeq" id="WP_136723247.1">
    <property type="nucleotide sequence ID" value="NZ_SUMC01000007.1"/>
</dbReference>
<comment type="caution">
    <text evidence="1">The sequence shown here is derived from an EMBL/GenBank/DDBJ whole genome shotgun (WGS) entry which is preliminary data.</text>
</comment>
<proteinExistence type="predicted"/>
<protein>
    <submittedName>
        <fullName evidence="1">Uncharacterized protein</fullName>
    </submittedName>
</protein>
<dbReference type="EMBL" id="SUMC01000007">
    <property type="protein sequence ID" value="TKA11787.1"/>
    <property type="molecule type" value="Genomic_DNA"/>
</dbReference>
<gene>
    <name evidence="1" type="ORF">FCI23_10725</name>
</gene>
<evidence type="ECO:0000313" key="2">
    <source>
        <dbReference type="Proteomes" id="UP000305778"/>
    </source>
</evidence>
<accession>A0A4U0SUP3</accession>
<dbReference type="Proteomes" id="UP000305778">
    <property type="component" value="Unassembled WGS sequence"/>
</dbReference>
<evidence type="ECO:0000313" key="1">
    <source>
        <dbReference type="EMBL" id="TKA11787.1"/>
    </source>
</evidence>
<keyword evidence="2" id="KW-1185">Reference proteome</keyword>
<dbReference type="AlphaFoldDB" id="A0A4U0SUP3"/>
<dbReference type="OrthoDB" id="3967861at2"/>
<reference evidence="1 2" key="1">
    <citation type="submission" date="2019-04" db="EMBL/GenBank/DDBJ databases">
        <title>Streptomyces oryziradicis sp. nov., a novel actinomycete isolated from rhizosphere soil of rice (Oryza sativa L.).</title>
        <authorList>
            <person name="Li C."/>
        </authorList>
    </citation>
    <scope>NUCLEOTIDE SEQUENCE [LARGE SCALE GENOMIC DNA]</scope>
    <source>
        <strain evidence="1 2">NEAU-C40</strain>
    </source>
</reference>
<name>A0A4U0SUP3_9ACTN</name>